<dbReference type="GO" id="GO:0008449">
    <property type="term" value="F:N-acetylglucosamine-6-sulfatase activity"/>
    <property type="evidence" value="ECO:0007669"/>
    <property type="project" value="TreeGrafter"/>
</dbReference>
<evidence type="ECO:0000259" key="2">
    <source>
        <dbReference type="Pfam" id="PF00884"/>
    </source>
</evidence>
<name>A0A0D7A751_9AGAR</name>
<evidence type="ECO:0000313" key="4">
    <source>
        <dbReference type="Proteomes" id="UP000054144"/>
    </source>
</evidence>
<accession>A0A0D7A751</accession>
<sequence length="547" mass="60981">MALQAAKAHADTSKPNIVLIITDDQDSRYNSIDYMPKLQSYLADKGTNFDKFYAPMSLCCPSRVSLLRAQHSHNHNVTYTGLPWGGYVVFCEKGYNGYSLPSFLQAAGYSTYYTGKLMNGHQTDNAVELPVQGFNDSEWFLDPWTYDYLNVSVSINNEEPFWLNGVYSQYAIVNRTKLHLDEIATNPDTPFFLAMAPVAPHANILGNVGATTPPIPEDKYANNFTDVTVPRFANWNFQGGASWVRELPSINDTVAAYIDEWYRARLRALLSVDDMIESVINRLDEIGVLNNTYVFYVADNGYALGAHRLNPSKTLPYEEDVRVPFLVRGPGVPEGRNNTEDLYSMVDLGATILNLTGATPDYDIDGMRIPITLDDLSNTPVGQKISLSEYWVYGKQEGTYGGASKVSEQRVNTTYRTLRVITGDHFWAYNVWCTGEHELYDMQVDPYQIDNLADINATTFEAAFASSNLTLTATRLDALMLVLKTCVSTACTDPWSELLPSTGVTSLDDALSSTYDDYFSSVPKVTYSKVMSATVPNHPSVVKYFAV</sequence>
<keyword evidence="4" id="KW-1185">Reference proteome</keyword>
<dbReference type="EMBL" id="KN882026">
    <property type="protein sequence ID" value="KIY46643.1"/>
    <property type="molecule type" value="Genomic_DNA"/>
</dbReference>
<organism evidence="3 4">
    <name type="scientific">Fistulina hepatica ATCC 64428</name>
    <dbReference type="NCBI Taxonomy" id="1128425"/>
    <lineage>
        <taxon>Eukaryota</taxon>
        <taxon>Fungi</taxon>
        <taxon>Dikarya</taxon>
        <taxon>Basidiomycota</taxon>
        <taxon>Agaricomycotina</taxon>
        <taxon>Agaricomycetes</taxon>
        <taxon>Agaricomycetidae</taxon>
        <taxon>Agaricales</taxon>
        <taxon>Fistulinaceae</taxon>
        <taxon>Fistulina</taxon>
    </lineage>
</organism>
<dbReference type="Proteomes" id="UP000054144">
    <property type="component" value="Unassembled WGS sequence"/>
</dbReference>
<dbReference type="SUPFAM" id="SSF53649">
    <property type="entry name" value="Alkaline phosphatase-like"/>
    <property type="match status" value="1"/>
</dbReference>
<evidence type="ECO:0000256" key="1">
    <source>
        <dbReference type="ARBA" id="ARBA00008779"/>
    </source>
</evidence>
<dbReference type="Pfam" id="PF00884">
    <property type="entry name" value="Sulfatase"/>
    <property type="match status" value="1"/>
</dbReference>
<feature type="domain" description="Sulfatase N-terminal" evidence="2">
    <location>
        <begin position="15"/>
        <end position="358"/>
    </location>
</feature>
<proteinExistence type="inferred from homology"/>
<dbReference type="OrthoDB" id="103349at2759"/>
<dbReference type="InterPro" id="IPR017850">
    <property type="entry name" value="Alkaline_phosphatase_core_sf"/>
</dbReference>
<dbReference type="InterPro" id="IPR000917">
    <property type="entry name" value="Sulfatase_N"/>
</dbReference>
<dbReference type="Gene3D" id="3.40.720.10">
    <property type="entry name" value="Alkaline Phosphatase, subunit A"/>
    <property type="match status" value="1"/>
</dbReference>
<dbReference type="GO" id="GO:0005539">
    <property type="term" value="F:glycosaminoglycan binding"/>
    <property type="evidence" value="ECO:0007669"/>
    <property type="project" value="TreeGrafter"/>
</dbReference>
<protein>
    <submittedName>
        <fullName evidence="3">Sulfatase</fullName>
    </submittedName>
</protein>
<dbReference type="PANTHER" id="PTHR43108:SF8">
    <property type="entry name" value="SD21168P"/>
    <property type="match status" value="1"/>
</dbReference>
<comment type="similarity">
    <text evidence="1">Belongs to the sulfatase family.</text>
</comment>
<dbReference type="AlphaFoldDB" id="A0A0D7A751"/>
<dbReference type="CDD" id="cd16147">
    <property type="entry name" value="G6S"/>
    <property type="match status" value="1"/>
</dbReference>
<dbReference type="PANTHER" id="PTHR43108">
    <property type="entry name" value="N-ACETYLGLUCOSAMINE-6-SULFATASE FAMILY MEMBER"/>
    <property type="match status" value="1"/>
</dbReference>
<gene>
    <name evidence="3" type="ORF">FISHEDRAFT_47029</name>
</gene>
<evidence type="ECO:0000313" key="3">
    <source>
        <dbReference type="EMBL" id="KIY46643.1"/>
    </source>
</evidence>
<reference evidence="3 4" key="1">
    <citation type="journal article" date="2015" name="Fungal Genet. Biol.">
        <title>Evolution of novel wood decay mechanisms in Agaricales revealed by the genome sequences of Fistulina hepatica and Cylindrobasidium torrendii.</title>
        <authorList>
            <person name="Floudas D."/>
            <person name="Held B.W."/>
            <person name="Riley R."/>
            <person name="Nagy L.G."/>
            <person name="Koehler G."/>
            <person name="Ransdell A.S."/>
            <person name="Younus H."/>
            <person name="Chow J."/>
            <person name="Chiniquy J."/>
            <person name="Lipzen A."/>
            <person name="Tritt A."/>
            <person name="Sun H."/>
            <person name="Haridas S."/>
            <person name="LaButti K."/>
            <person name="Ohm R.A."/>
            <person name="Kues U."/>
            <person name="Blanchette R.A."/>
            <person name="Grigoriev I.V."/>
            <person name="Minto R.E."/>
            <person name="Hibbett D.S."/>
        </authorList>
    </citation>
    <scope>NUCLEOTIDE SEQUENCE [LARGE SCALE GENOMIC DNA]</scope>
    <source>
        <strain evidence="3 4">ATCC 64428</strain>
    </source>
</reference>